<feature type="transmembrane region" description="Helical" evidence="5">
    <location>
        <begin position="200"/>
        <end position="218"/>
    </location>
</feature>
<feature type="transmembrane region" description="Helical" evidence="5">
    <location>
        <begin position="173"/>
        <end position="194"/>
    </location>
</feature>
<dbReference type="AlphaFoldDB" id="A0A0D2GL66"/>
<evidence type="ECO:0000256" key="5">
    <source>
        <dbReference type="RuleBase" id="RU363041"/>
    </source>
</evidence>
<dbReference type="Pfam" id="PF01925">
    <property type="entry name" value="TauE"/>
    <property type="match status" value="1"/>
</dbReference>
<comment type="caution">
    <text evidence="6">The sequence shown here is derived from an EMBL/GenBank/DDBJ whole genome shotgun (WGS) entry which is preliminary data.</text>
</comment>
<dbReference type="OrthoDB" id="6631017at2"/>
<feature type="transmembrane region" description="Helical" evidence="5">
    <location>
        <begin position="137"/>
        <end position="166"/>
    </location>
</feature>
<feature type="transmembrane region" description="Helical" evidence="5">
    <location>
        <begin position="230"/>
        <end position="251"/>
    </location>
</feature>
<dbReference type="Proteomes" id="UP000032233">
    <property type="component" value="Unassembled WGS sequence"/>
</dbReference>
<dbReference type="PANTHER" id="PTHR43701">
    <property type="entry name" value="MEMBRANE TRANSPORTER PROTEIN MJ0441-RELATED"/>
    <property type="match status" value="1"/>
</dbReference>
<organism evidence="6 7">
    <name type="scientific">Dethiosulfatarculus sandiegensis</name>
    <dbReference type="NCBI Taxonomy" id="1429043"/>
    <lineage>
        <taxon>Bacteria</taxon>
        <taxon>Pseudomonadati</taxon>
        <taxon>Thermodesulfobacteriota</taxon>
        <taxon>Desulfarculia</taxon>
        <taxon>Desulfarculales</taxon>
        <taxon>Desulfarculaceae</taxon>
        <taxon>Dethiosulfatarculus</taxon>
    </lineage>
</organism>
<evidence type="ECO:0000256" key="2">
    <source>
        <dbReference type="ARBA" id="ARBA00022692"/>
    </source>
</evidence>
<evidence type="ECO:0000313" key="6">
    <source>
        <dbReference type="EMBL" id="KIX15442.1"/>
    </source>
</evidence>
<feature type="transmembrane region" description="Helical" evidence="5">
    <location>
        <begin position="99"/>
        <end position="117"/>
    </location>
</feature>
<evidence type="ECO:0000313" key="7">
    <source>
        <dbReference type="Proteomes" id="UP000032233"/>
    </source>
</evidence>
<dbReference type="GO" id="GO:0005886">
    <property type="term" value="C:plasma membrane"/>
    <property type="evidence" value="ECO:0007669"/>
    <property type="project" value="UniProtKB-SubCell"/>
</dbReference>
<dbReference type="PATRIC" id="fig|1429043.3.peg.831"/>
<evidence type="ECO:0000256" key="3">
    <source>
        <dbReference type="ARBA" id="ARBA00022989"/>
    </source>
</evidence>
<dbReference type="STRING" id="1429043.X474_03905"/>
<name>A0A0D2GL66_9BACT</name>
<keyword evidence="3 5" id="KW-1133">Transmembrane helix</keyword>
<keyword evidence="4 5" id="KW-0472">Membrane</keyword>
<dbReference type="RefSeq" id="WP_044346787.1">
    <property type="nucleotide sequence ID" value="NZ_AZAC01000003.1"/>
</dbReference>
<feature type="transmembrane region" description="Helical" evidence="5">
    <location>
        <begin position="74"/>
        <end position="92"/>
    </location>
</feature>
<comment type="subcellular location">
    <subcellularLocation>
        <location evidence="5">Cell membrane</location>
        <topology evidence="5">Multi-pass membrane protein</topology>
    </subcellularLocation>
    <subcellularLocation>
        <location evidence="1">Membrane</location>
        <topology evidence="1">Multi-pass membrane protein</topology>
    </subcellularLocation>
</comment>
<dbReference type="InterPro" id="IPR051598">
    <property type="entry name" value="TSUP/Inactive_protease-like"/>
</dbReference>
<accession>A0A0D2GL66</accession>
<gene>
    <name evidence="6" type="ORF">X474_03905</name>
</gene>
<dbReference type="InParanoid" id="A0A0D2GL66"/>
<comment type="similarity">
    <text evidence="5">Belongs to the 4-toluene sulfonate uptake permease (TSUP) (TC 2.A.102) family.</text>
</comment>
<keyword evidence="2 5" id="KW-0812">Transmembrane</keyword>
<evidence type="ECO:0000256" key="4">
    <source>
        <dbReference type="ARBA" id="ARBA00023136"/>
    </source>
</evidence>
<keyword evidence="7" id="KW-1185">Reference proteome</keyword>
<reference evidence="6 7" key="1">
    <citation type="submission" date="2013-11" db="EMBL/GenBank/DDBJ databases">
        <title>Metagenomic analysis of a methanogenic consortium involved in long chain n-alkane degradation.</title>
        <authorList>
            <person name="Davidova I.A."/>
            <person name="Callaghan A.V."/>
            <person name="Wawrik B."/>
            <person name="Pruitt S."/>
            <person name="Marks C."/>
            <person name="Duncan K.E."/>
            <person name="Suflita J.M."/>
        </authorList>
    </citation>
    <scope>NUCLEOTIDE SEQUENCE [LARGE SCALE GENOMIC DNA]</scope>
    <source>
        <strain evidence="6 7">SPR</strain>
    </source>
</reference>
<protein>
    <recommendedName>
        <fullName evidence="5">Probable membrane transporter protein</fullName>
    </recommendedName>
</protein>
<keyword evidence="5" id="KW-1003">Cell membrane</keyword>
<dbReference type="PANTHER" id="PTHR43701:SF2">
    <property type="entry name" value="MEMBRANE TRANSPORTER PROTEIN YJNA-RELATED"/>
    <property type="match status" value="1"/>
</dbReference>
<feature type="transmembrane region" description="Helical" evidence="5">
    <location>
        <begin position="6"/>
        <end position="36"/>
    </location>
</feature>
<dbReference type="EMBL" id="AZAC01000003">
    <property type="protein sequence ID" value="KIX15442.1"/>
    <property type="molecule type" value="Genomic_DNA"/>
</dbReference>
<dbReference type="InterPro" id="IPR002781">
    <property type="entry name" value="TM_pro_TauE-like"/>
</dbReference>
<sequence>MNISVLLIAAVFFISLLLTMVGLGGGLIFSPLFLVLGYAKAQAASASLFLNLVAAASAAYAYSRKKMVDFTLAIPLIAASSLAAPLGSFINLRIELKPFLITMAVVMALAGVRMLFFSPQEKKDAQIKPAQKIIGGVLIGGLIGLMGGMLGIGGGVFVVPLLIYVLKTPTKTAAASSTFIVCFSSLTGFLGYTSRESVDWWFILPAAVACFIGGQAGARIMSSRLKGKTIRFLFSVVLFVLCLKLLHQAFFTL</sequence>
<evidence type="ECO:0000256" key="1">
    <source>
        <dbReference type="ARBA" id="ARBA00004141"/>
    </source>
</evidence>
<proteinExistence type="inferred from homology"/>